<reference evidence="2 3" key="1">
    <citation type="submission" date="2019-05" db="EMBL/GenBank/DDBJ databases">
        <title>Mikania micrantha, genome provides insights into the molecular mechanism of rapid growth.</title>
        <authorList>
            <person name="Liu B."/>
        </authorList>
    </citation>
    <scope>NUCLEOTIDE SEQUENCE [LARGE SCALE GENOMIC DNA]</scope>
    <source>
        <strain evidence="2">NLD-2019</strain>
        <tissue evidence="2">Leaf</tissue>
    </source>
</reference>
<evidence type="ECO:0000313" key="2">
    <source>
        <dbReference type="EMBL" id="KAD3639991.1"/>
    </source>
</evidence>
<gene>
    <name evidence="2" type="ORF">E3N88_29214</name>
</gene>
<comment type="caution">
    <text evidence="2">The sequence shown here is derived from an EMBL/GenBank/DDBJ whole genome shotgun (WGS) entry which is preliminary data.</text>
</comment>
<organism evidence="2 3">
    <name type="scientific">Mikania micrantha</name>
    <name type="common">bitter vine</name>
    <dbReference type="NCBI Taxonomy" id="192012"/>
    <lineage>
        <taxon>Eukaryota</taxon>
        <taxon>Viridiplantae</taxon>
        <taxon>Streptophyta</taxon>
        <taxon>Embryophyta</taxon>
        <taxon>Tracheophyta</taxon>
        <taxon>Spermatophyta</taxon>
        <taxon>Magnoliopsida</taxon>
        <taxon>eudicotyledons</taxon>
        <taxon>Gunneridae</taxon>
        <taxon>Pentapetalae</taxon>
        <taxon>asterids</taxon>
        <taxon>campanulids</taxon>
        <taxon>Asterales</taxon>
        <taxon>Asteraceae</taxon>
        <taxon>Asteroideae</taxon>
        <taxon>Heliantheae alliance</taxon>
        <taxon>Eupatorieae</taxon>
        <taxon>Mikania</taxon>
    </lineage>
</organism>
<evidence type="ECO:0000256" key="1">
    <source>
        <dbReference type="SAM" id="MobiDB-lite"/>
    </source>
</evidence>
<protein>
    <submittedName>
        <fullName evidence="2">Uncharacterized protein</fullName>
    </submittedName>
</protein>
<accession>A0A5N6MI55</accession>
<keyword evidence="3" id="KW-1185">Reference proteome</keyword>
<dbReference type="Proteomes" id="UP000326396">
    <property type="component" value="Linkage Group LG5"/>
</dbReference>
<dbReference type="AlphaFoldDB" id="A0A5N6MI55"/>
<evidence type="ECO:0000313" key="3">
    <source>
        <dbReference type="Proteomes" id="UP000326396"/>
    </source>
</evidence>
<feature type="region of interest" description="Disordered" evidence="1">
    <location>
        <begin position="1"/>
        <end position="36"/>
    </location>
</feature>
<name>A0A5N6MI55_9ASTR</name>
<dbReference type="EMBL" id="SZYD01000015">
    <property type="protein sequence ID" value="KAD3639991.1"/>
    <property type="molecule type" value="Genomic_DNA"/>
</dbReference>
<proteinExistence type="predicted"/>
<feature type="compositionally biased region" description="Basic and acidic residues" evidence="1">
    <location>
        <begin position="1"/>
        <end position="24"/>
    </location>
</feature>
<sequence length="140" mass="15494">MWWDGKESSGKKDDEPADDDKGGDDSGNPFSSEKPLDIYDDIFGDLPENFLFEGFGGDLKDVGIGDMFTDVTMDALFDAVYEQEREDLAESSAGASKEEEPENIILKNISTDPYIDYLYAHKYVDALGQEVTSLGKVIES</sequence>